<sequence length="108" mass="12347">MRNRLDAFIAYLAANGLKLTAQRRLILTEIEEARRCLSPEEVFVRVRSRDARVSMATVYRTLKLLAEAGLVREMSYRDSPRRYVLPENATDHAARHVCPSCGRLEPST</sequence>
<dbReference type="PANTHER" id="PTHR33202">
    <property type="entry name" value="ZINC UPTAKE REGULATION PROTEIN"/>
    <property type="match status" value="1"/>
</dbReference>
<accession>S7UKE7</accession>
<dbReference type="GO" id="GO:0045892">
    <property type="term" value="P:negative regulation of DNA-templated transcription"/>
    <property type="evidence" value="ECO:0007669"/>
    <property type="project" value="TreeGrafter"/>
</dbReference>
<comment type="cofactor">
    <cofactor evidence="3">
        <name>Zn(2+)</name>
        <dbReference type="ChEBI" id="CHEBI:29105"/>
    </cofactor>
    <text evidence="3">Binds 1 zinc ion per subunit.</text>
</comment>
<dbReference type="GO" id="GO:0005829">
    <property type="term" value="C:cytosol"/>
    <property type="evidence" value="ECO:0007669"/>
    <property type="project" value="TreeGrafter"/>
</dbReference>
<dbReference type="Proteomes" id="UP000014975">
    <property type="component" value="Unassembled WGS sequence"/>
</dbReference>
<evidence type="ECO:0000256" key="2">
    <source>
        <dbReference type="ARBA" id="ARBA00020910"/>
    </source>
</evidence>
<dbReference type="InterPro" id="IPR036388">
    <property type="entry name" value="WH-like_DNA-bd_sf"/>
</dbReference>
<dbReference type="PATRIC" id="fig|1121439.3.peg.1545"/>
<dbReference type="PANTHER" id="PTHR33202:SF2">
    <property type="entry name" value="FERRIC UPTAKE REGULATION PROTEIN"/>
    <property type="match status" value="1"/>
</dbReference>
<keyword evidence="3" id="KW-0862">Zinc</keyword>
<evidence type="ECO:0000256" key="4">
    <source>
        <dbReference type="PIRSR" id="PIRSR602481-2"/>
    </source>
</evidence>
<evidence type="ECO:0000313" key="6">
    <source>
        <dbReference type="Proteomes" id="UP000014975"/>
    </source>
</evidence>
<comment type="caution">
    <text evidence="5">The sequence shown here is derived from an EMBL/GenBank/DDBJ whole genome shotgun (WGS) entry which is preliminary data.</text>
</comment>
<dbReference type="GO" id="GO:0000976">
    <property type="term" value="F:transcription cis-regulatory region binding"/>
    <property type="evidence" value="ECO:0007669"/>
    <property type="project" value="TreeGrafter"/>
</dbReference>
<dbReference type="STRING" id="1121439.dsat_0199"/>
<keyword evidence="4" id="KW-0408">Iron</keyword>
<dbReference type="CDD" id="cd07153">
    <property type="entry name" value="Fur_like"/>
    <property type="match status" value="1"/>
</dbReference>
<protein>
    <recommendedName>
        <fullName evidence="2">Ferric uptake regulation protein</fullName>
    </recommendedName>
</protein>
<evidence type="ECO:0000313" key="5">
    <source>
        <dbReference type="EMBL" id="EPR32758.1"/>
    </source>
</evidence>
<dbReference type="AlphaFoldDB" id="S7UKE7"/>
<keyword evidence="6" id="KW-1185">Reference proteome</keyword>
<dbReference type="InterPro" id="IPR002481">
    <property type="entry name" value="FUR"/>
</dbReference>
<dbReference type="OrthoDB" id="5456385at2"/>
<evidence type="ECO:0000256" key="3">
    <source>
        <dbReference type="PIRSR" id="PIRSR602481-1"/>
    </source>
</evidence>
<dbReference type="eggNOG" id="COG0735">
    <property type="taxonomic scope" value="Bacteria"/>
</dbReference>
<dbReference type="GO" id="GO:1900376">
    <property type="term" value="P:regulation of secondary metabolite biosynthetic process"/>
    <property type="evidence" value="ECO:0007669"/>
    <property type="project" value="TreeGrafter"/>
</dbReference>
<dbReference type="Pfam" id="PF01475">
    <property type="entry name" value="FUR"/>
    <property type="match status" value="1"/>
</dbReference>
<dbReference type="EMBL" id="ATHI01000026">
    <property type="protein sequence ID" value="EPR32758.1"/>
    <property type="molecule type" value="Genomic_DNA"/>
</dbReference>
<evidence type="ECO:0000256" key="1">
    <source>
        <dbReference type="ARBA" id="ARBA00011738"/>
    </source>
</evidence>
<comment type="cofactor">
    <cofactor evidence="4">
        <name>Mn(2+)</name>
        <dbReference type="ChEBI" id="CHEBI:29035"/>
    </cofactor>
    <cofactor evidence="4">
        <name>Fe(2+)</name>
        <dbReference type="ChEBI" id="CHEBI:29033"/>
    </cofactor>
    <text evidence="4">Binds 1 Mn(2+) or Fe(2+) ion per subunit.</text>
</comment>
<dbReference type="SUPFAM" id="SSF46785">
    <property type="entry name" value="Winged helix' DNA-binding domain"/>
    <property type="match status" value="1"/>
</dbReference>
<comment type="subunit">
    <text evidence="1">Homodimer.</text>
</comment>
<feature type="binding site" evidence="3">
    <location>
        <position position="101"/>
    </location>
    <ligand>
        <name>Zn(2+)</name>
        <dbReference type="ChEBI" id="CHEBI:29105"/>
    </ligand>
</feature>
<dbReference type="GO" id="GO:0003700">
    <property type="term" value="F:DNA-binding transcription factor activity"/>
    <property type="evidence" value="ECO:0007669"/>
    <property type="project" value="InterPro"/>
</dbReference>
<dbReference type="InterPro" id="IPR036390">
    <property type="entry name" value="WH_DNA-bd_sf"/>
</dbReference>
<keyword evidence="3" id="KW-0479">Metal-binding</keyword>
<feature type="binding site" evidence="4">
    <location>
        <position position="92"/>
    </location>
    <ligand>
        <name>Fe cation</name>
        <dbReference type="ChEBI" id="CHEBI:24875"/>
    </ligand>
</feature>
<proteinExistence type="predicted"/>
<gene>
    <name evidence="5" type="ORF">dsat_0199</name>
</gene>
<dbReference type="RefSeq" id="WP_020886893.1">
    <property type="nucleotide sequence ID" value="NZ_ATHI01000026.1"/>
</dbReference>
<reference evidence="5 6" key="1">
    <citation type="journal article" date="2013" name="Genome Announc.">
        <title>Draft genome sequences for three mercury-methylating, sulfate-reducing bacteria.</title>
        <authorList>
            <person name="Brown S.D."/>
            <person name="Hurt R.A.Jr."/>
            <person name="Gilmour C.C."/>
            <person name="Elias D.A."/>
        </authorList>
    </citation>
    <scope>NUCLEOTIDE SEQUENCE [LARGE SCALE GENOMIC DNA]</scope>
    <source>
        <strain evidence="5 6">DSM 16529</strain>
    </source>
</reference>
<dbReference type="Gene3D" id="1.10.10.10">
    <property type="entry name" value="Winged helix-like DNA-binding domain superfamily/Winged helix DNA-binding domain"/>
    <property type="match status" value="1"/>
</dbReference>
<feature type="binding site" evidence="3">
    <location>
        <position position="98"/>
    </location>
    <ligand>
        <name>Zn(2+)</name>
        <dbReference type="ChEBI" id="CHEBI:29105"/>
    </ligand>
</feature>
<dbReference type="GO" id="GO:0008270">
    <property type="term" value="F:zinc ion binding"/>
    <property type="evidence" value="ECO:0007669"/>
    <property type="project" value="TreeGrafter"/>
</dbReference>
<organism evidence="5 6">
    <name type="scientific">Alkalidesulfovibrio alkalitolerans DSM 16529</name>
    <dbReference type="NCBI Taxonomy" id="1121439"/>
    <lineage>
        <taxon>Bacteria</taxon>
        <taxon>Pseudomonadati</taxon>
        <taxon>Thermodesulfobacteriota</taxon>
        <taxon>Desulfovibrionia</taxon>
        <taxon>Desulfovibrionales</taxon>
        <taxon>Desulfovibrionaceae</taxon>
        <taxon>Alkalidesulfovibrio</taxon>
    </lineage>
</organism>
<name>S7UKE7_9BACT</name>